<evidence type="ECO:0000256" key="1">
    <source>
        <dbReference type="ARBA" id="ARBA00023015"/>
    </source>
</evidence>
<dbReference type="PANTHER" id="PTHR33164:SF64">
    <property type="entry name" value="TRANSCRIPTIONAL REGULATOR SLYA"/>
    <property type="match status" value="1"/>
</dbReference>
<protein>
    <submittedName>
        <fullName evidence="5">MarR family transcriptional regulator</fullName>
    </submittedName>
</protein>
<proteinExistence type="predicted"/>
<organism evidence="5 6">
    <name type="scientific">Eoetvoesiella caeni</name>
    <dbReference type="NCBI Taxonomy" id="645616"/>
    <lineage>
        <taxon>Bacteria</taxon>
        <taxon>Pseudomonadati</taxon>
        <taxon>Pseudomonadota</taxon>
        <taxon>Betaproteobacteria</taxon>
        <taxon>Burkholderiales</taxon>
        <taxon>Alcaligenaceae</taxon>
        <taxon>Eoetvoesiella</taxon>
    </lineage>
</organism>
<keyword evidence="3" id="KW-0804">Transcription</keyword>
<dbReference type="OrthoDB" id="6002259at2"/>
<dbReference type="InterPro" id="IPR023187">
    <property type="entry name" value="Tscrpt_reg_MarR-type_CS"/>
</dbReference>
<gene>
    <name evidence="5" type="ORF">DFR37_11596</name>
</gene>
<evidence type="ECO:0000259" key="4">
    <source>
        <dbReference type="PROSITE" id="PS50995"/>
    </source>
</evidence>
<keyword evidence="6" id="KW-1185">Reference proteome</keyword>
<dbReference type="Pfam" id="PF01047">
    <property type="entry name" value="MarR"/>
    <property type="match status" value="1"/>
</dbReference>
<dbReference type="PROSITE" id="PS01117">
    <property type="entry name" value="HTH_MARR_1"/>
    <property type="match status" value="1"/>
</dbReference>
<dbReference type="SMART" id="SM00347">
    <property type="entry name" value="HTH_MARR"/>
    <property type="match status" value="1"/>
</dbReference>
<accession>A0A366H1R2</accession>
<evidence type="ECO:0000256" key="2">
    <source>
        <dbReference type="ARBA" id="ARBA00023125"/>
    </source>
</evidence>
<dbReference type="Gene3D" id="1.10.10.10">
    <property type="entry name" value="Winged helix-like DNA-binding domain superfamily/Winged helix DNA-binding domain"/>
    <property type="match status" value="1"/>
</dbReference>
<dbReference type="AlphaFoldDB" id="A0A366H1R2"/>
<feature type="domain" description="HTH marR-type" evidence="4">
    <location>
        <begin position="13"/>
        <end position="131"/>
    </location>
</feature>
<dbReference type="Proteomes" id="UP000253628">
    <property type="component" value="Unassembled WGS sequence"/>
</dbReference>
<dbReference type="EMBL" id="QNRQ01000015">
    <property type="protein sequence ID" value="RBP35822.1"/>
    <property type="molecule type" value="Genomic_DNA"/>
</dbReference>
<dbReference type="InterPro" id="IPR036388">
    <property type="entry name" value="WH-like_DNA-bd_sf"/>
</dbReference>
<dbReference type="PRINTS" id="PR00598">
    <property type="entry name" value="HTHMARR"/>
</dbReference>
<comment type="caution">
    <text evidence="5">The sequence shown here is derived from an EMBL/GenBank/DDBJ whole genome shotgun (WGS) entry which is preliminary data.</text>
</comment>
<dbReference type="PROSITE" id="PS50995">
    <property type="entry name" value="HTH_MARR_2"/>
    <property type="match status" value="1"/>
</dbReference>
<evidence type="ECO:0000256" key="3">
    <source>
        <dbReference type="ARBA" id="ARBA00023163"/>
    </source>
</evidence>
<evidence type="ECO:0000313" key="6">
    <source>
        <dbReference type="Proteomes" id="UP000253628"/>
    </source>
</evidence>
<dbReference type="GO" id="GO:0003677">
    <property type="term" value="F:DNA binding"/>
    <property type="evidence" value="ECO:0007669"/>
    <property type="project" value="UniProtKB-KW"/>
</dbReference>
<sequence>MTQPAGVPSDATLMEITTTLTRMARIYRAAADQSLAELGLSQATAWPIVIIGRLGEGVRQRILAEELGIEAPSLVRLLDQLEASGLVQRKDDVEDRRVKTLHLTPAGSHVGEKVENLLVGFRRRLFADIDS</sequence>
<name>A0A366H1R2_9BURK</name>
<dbReference type="GO" id="GO:0003700">
    <property type="term" value="F:DNA-binding transcription factor activity"/>
    <property type="evidence" value="ECO:0007669"/>
    <property type="project" value="InterPro"/>
</dbReference>
<dbReference type="InterPro" id="IPR039422">
    <property type="entry name" value="MarR/SlyA-like"/>
</dbReference>
<dbReference type="GO" id="GO:0006950">
    <property type="term" value="P:response to stress"/>
    <property type="evidence" value="ECO:0007669"/>
    <property type="project" value="TreeGrafter"/>
</dbReference>
<dbReference type="SUPFAM" id="SSF46785">
    <property type="entry name" value="Winged helix' DNA-binding domain"/>
    <property type="match status" value="1"/>
</dbReference>
<evidence type="ECO:0000313" key="5">
    <source>
        <dbReference type="EMBL" id="RBP35822.1"/>
    </source>
</evidence>
<dbReference type="PANTHER" id="PTHR33164">
    <property type="entry name" value="TRANSCRIPTIONAL REGULATOR, MARR FAMILY"/>
    <property type="match status" value="1"/>
</dbReference>
<dbReference type="InterPro" id="IPR036390">
    <property type="entry name" value="WH_DNA-bd_sf"/>
</dbReference>
<reference evidence="5 6" key="1">
    <citation type="submission" date="2018-06" db="EMBL/GenBank/DDBJ databases">
        <title>Genomic Encyclopedia of Type Strains, Phase IV (KMG-IV): sequencing the most valuable type-strain genomes for metagenomic binning, comparative biology and taxonomic classification.</title>
        <authorList>
            <person name="Goeker M."/>
        </authorList>
    </citation>
    <scope>NUCLEOTIDE SEQUENCE [LARGE SCALE GENOMIC DNA]</scope>
    <source>
        <strain evidence="5 6">DSM 25520</strain>
    </source>
</reference>
<keyword evidence="2" id="KW-0238">DNA-binding</keyword>
<dbReference type="InterPro" id="IPR000835">
    <property type="entry name" value="HTH_MarR-typ"/>
</dbReference>
<keyword evidence="1" id="KW-0805">Transcription regulation</keyword>